<evidence type="ECO:0000259" key="1">
    <source>
        <dbReference type="Pfam" id="PF00582"/>
    </source>
</evidence>
<comment type="caution">
    <text evidence="2">The sequence shown here is derived from an EMBL/GenBank/DDBJ whole genome shotgun (WGS) entry which is preliminary data.</text>
</comment>
<proteinExistence type="predicted"/>
<dbReference type="Pfam" id="PF00582">
    <property type="entry name" value="Usp"/>
    <property type="match status" value="1"/>
</dbReference>
<accession>F3KK14</accession>
<dbReference type="InterPro" id="IPR014729">
    <property type="entry name" value="Rossmann-like_a/b/a_fold"/>
</dbReference>
<dbReference type="PRINTS" id="PR01438">
    <property type="entry name" value="UNVRSLSTRESS"/>
</dbReference>
<dbReference type="HOGENOM" id="CLU_2645699_0_0_2"/>
<protein>
    <submittedName>
        <fullName evidence="2">Universal stress protein UspA and related nucleotide-binding protein</fullName>
    </submittedName>
</protein>
<reference evidence="2" key="1">
    <citation type="journal article" date="2011" name="PLoS ONE">
        <title>Genome of a low-salinity ammonia-oxidizing archaeon determined by single-cell and metagenomic analysis.</title>
        <authorList>
            <person name="Blainey P.C."/>
            <person name="Mosier A.C."/>
            <person name="Potanina A."/>
            <person name="Francis C.A."/>
            <person name="Quake S.R."/>
        </authorList>
    </citation>
    <scope>NUCLEOTIDE SEQUENCE [LARGE SCALE GENOMIC DNA]</scope>
    <source>
        <strain evidence="2">SFB1</strain>
    </source>
</reference>
<dbReference type="SUPFAM" id="SSF52402">
    <property type="entry name" value="Adenine nucleotide alpha hydrolases-like"/>
    <property type="match status" value="1"/>
</dbReference>
<dbReference type="InterPro" id="IPR006016">
    <property type="entry name" value="UspA"/>
</dbReference>
<dbReference type="STRING" id="886738.Nlim_0827"/>
<feature type="domain" description="UspA" evidence="1">
    <location>
        <begin position="7"/>
        <end position="76"/>
    </location>
</feature>
<name>F3KK14_9ARCH</name>
<dbReference type="Gene3D" id="3.40.50.620">
    <property type="entry name" value="HUPs"/>
    <property type="match status" value="1"/>
</dbReference>
<organism evidence="2">
    <name type="scientific">Candidatus Nitrosarchaeum limnium SFB1</name>
    <dbReference type="NCBI Taxonomy" id="886738"/>
    <lineage>
        <taxon>Archaea</taxon>
        <taxon>Nitrososphaerota</taxon>
        <taxon>Nitrososphaeria</taxon>
        <taxon>Nitrosopumilales</taxon>
        <taxon>Nitrosopumilaceae</taxon>
        <taxon>Nitrosarchaeum</taxon>
    </lineage>
</organism>
<dbReference type="EMBL" id="AEGP01000033">
    <property type="protein sequence ID" value="EGG42181.1"/>
    <property type="molecule type" value="Genomic_DNA"/>
</dbReference>
<dbReference type="InterPro" id="IPR006015">
    <property type="entry name" value="Universal_stress_UspA"/>
</dbReference>
<sequence>MFNKQKQYQKKANVPFTGITKISNNVGNTIIVFAEKNGVDMIVIGSRGLDPELGMFLGSVANHVVIKSKIPVTVVK</sequence>
<evidence type="ECO:0000313" key="2">
    <source>
        <dbReference type="EMBL" id="EGG42181.1"/>
    </source>
</evidence>
<dbReference type="AlphaFoldDB" id="F3KK14"/>
<gene>
    <name evidence="2" type="ORF">Nlim_0827</name>
</gene>
<dbReference type="Proteomes" id="UP000004348">
    <property type="component" value="Chromosome"/>
</dbReference>